<evidence type="ECO:0000313" key="1">
    <source>
        <dbReference type="EMBL" id="CAF4282305.1"/>
    </source>
</evidence>
<accession>A0A820GPZ0</accession>
<keyword evidence="2" id="KW-1185">Reference proteome</keyword>
<feature type="non-terminal residue" evidence="1">
    <location>
        <position position="1"/>
    </location>
</feature>
<protein>
    <submittedName>
        <fullName evidence="1">Uncharacterized protein</fullName>
    </submittedName>
</protein>
<proteinExistence type="predicted"/>
<dbReference type="AlphaFoldDB" id="A0A820GPZ0"/>
<organism evidence="1 2">
    <name type="scientific">Rotaria magnacalcarata</name>
    <dbReference type="NCBI Taxonomy" id="392030"/>
    <lineage>
        <taxon>Eukaryota</taxon>
        <taxon>Metazoa</taxon>
        <taxon>Spiralia</taxon>
        <taxon>Gnathifera</taxon>
        <taxon>Rotifera</taxon>
        <taxon>Eurotatoria</taxon>
        <taxon>Bdelloidea</taxon>
        <taxon>Philodinida</taxon>
        <taxon>Philodinidae</taxon>
        <taxon>Rotaria</taxon>
    </lineage>
</organism>
<dbReference type="EMBL" id="CAJOBG010010949">
    <property type="protein sequence ID" value="CAF4282305.1"/>
    <property type="molecule type" value="Genomic_DNA"/>
</dbReference>
<name>A0A820GPZ0_9BILA</name>
<evidence type="ECO:0000313" key="2">
    <source>
        <dbReference type="Proteomes" id="UP000663866"/>
    </source>
</evidence>
<gene>
    <name evidence="1" type="ORF">OVN521_LOCUS30621</name>
</gene>
<comment type="caution">
    <text evidence="1">The sequence shown here is derived from an EMBL/GenBank/DDBJ whole genome shotgun (WGS) entry which is preliminary data.</text>
</comment>
<sequence length="36" mass="3828">MQFVQNPQVQGLMANLVTNLGAQEGGEVGLQTLLQT</sequence>
<reference evidence="1" key="1">
    <citation type="submission" date="2021-02" db="EMBL/GenBank/DDBJ databases">
        <authorList>
            <person name="Nowell W R."/>
        </authorList>
    </citation>
    <scope>NUCLEOTIDE SEQUENCE</scope>
</reference>
<dbReference type="Proteomes" id="UP000663866">
    <property type="component" value="Unassembled WGS sequence"/>
</dbReference>